<keyword evidence="3" id="KW-1185">Reference proteome</keyword>
<keyword evidence="1" id="KW-1133">Transmembrane helix</keyword>
<dbReference type="RefSeq" id="WP_027586023.1">
    <property type="nucleotide sequence ID" value="NZ_BLAX01000001.1"/>
</dbReference>
<dbReference type="EMBL" id="BLAX01000001">
    <property type="protein sequence ID" value="GET35113.1"/>
    <property type="molecule type" value="Genomic_DNA"/>
</dbReference>
<dbReference type="OrthoDB" id="1121797at2"/>
<feature type="transmembrane region" description="Helical" evidence="1">
    <location>
        <begin position="22"/>
        <end position="45"/>
    </location>
</feature>
<organism evidence="2 3">
    <name type="scientific">Prolixibacter bellariivorans</name>
    <dbReference type="NCBI Taxonomy" id="314319"/>
    <lineage>
        <taxon>Bacteria</taxon>
        <taxon>Pseudomonadati</taxon>
        <taxon>Bacteroidota</taxon>
        <taxon>Bacteroidia</taxon>
        <taxon>Marinilabiliales</taxon>
        <taxon>Prolixibacteraceae</taxon>
        <taxon>Prolixibacter</taxon>
    </lineage>
</organism>
<evidence type="ECO:0000256" key="1">
    <source>
        <dbReference type="SAM" id="Phobius"/>
    </source>
</evidence>
<proteinExistence type="predicted"/>
<keyword evidence="1" id="KW-0472">Membrane</keyword>
<feature type="transmembrane region" description="Helical" evidence="1">
    <location>
        <begin position="65"/>
        <end position="85"/>
    </location>
</feature>
<keyword evidence="1" id="KW-0812">Transmembrane</keyword>
<name>A0A5M4B5H0_9BACT</name>
<evidence type="ECO:0008006" key="4">
    <source>
        <dbReference type="Google" id="ProtNLM"/>
    </source>
</evidence>
<feature type="transmembrane region" description="Helical" evidence="1">
    <location>
        <begin position="117"/>
        <end position="137"/>
    </location>
</feature>
<reference evidence="2 3" key="1">
    <citation type="submission" date="2019-10" db="EMBL/GenBank/DDBJ databases">
        <title>Prolixibacter strains distinguished by the presence of nitrate reductase genes were adept at nitrate-dependent anaerobic corrosion of metallic iron and carbon steel.</title>
        <authorList>
            <person name="Iino T."/>
            <person name="Shono N."/>
            <person name="Ito K."/>
            <person name="Nakamura R."/>
            <person name="Sueoka K."/>
            <person name="Harayama S."/>
            <person name="Ohkuma M."/>
        </authorList>
    </citation>
    <scope>NUCLEOTIDE SEQUENCE [LARGE SCALE GENOMIC DNA]</scope>
    <source>
        <strain evidence="2 3">JCM 13498</strain>
    </source>
</reference>
<accession>A0A5M4B5H0</accession>
<dbReference type="AlphaFoldDB" id="A0A5M4B5H0"/>
<gene>
    <name evidence="2" type="ORF">PbJCM13498_39760</name>
</gene>
<sequence length="141" mass="15993">MEIQDYQQSDYVLRDLYGTARWGVFLSIIGFAFTGIYLAVAIYSIRFIQVPLNFPALIHTYAAEFKGAFLLIPGLVYFIPNFFFYKLSRSTLNALSGEEIGLLPNEIMLHRRTIEQMGTLMIVALAFISVVIIRLLLSSSI</sequence>
<comment type="caution">
    <text evidence="2">The sequence shown here is derived from an EMBL/GenBank/DDBJ whole genome shotgun (WGS) entry which is preliminary data.</text>
</comment>
<evidence type="ECO:0000313" key="3">
    <source>
        <dbReference type="Proteomes" id="UP000391834"/>
    </source>
</evidence>
<protein>
    <recommendedName>
        <fullName evidence="4">DUF4149 domain-containing protein</fullName>
    </recommendedName>
</protein>
<dbReference type="Proteomes" id="UP000391834">
    <property type="component" value="Unassembled WGS sequence"/>
</dbReference>
<evidence type="ECO:0000313" key="2">
    <source>
        <dbReference type="EMBL" id="GET35113.1"/>
    </source>
</evidence>